<dbReference type="RefSeq" id="WP_284205267.1">
    <property type="nucleotide sequence ID" value="NZ_BSPQ01000019.1"/>
</dbReference>
<feature type="domain" description="Multidrug resistance protein MdtA-like barrel-sandwich hybrid" evidence="3">
    <location>
        <begin position="78"/>
        <end position="201"/>
    </location>
</feature>
<reference evidence="6" key="1">
    <citation type="journal article" date="2019" name="Int. J. Syst. Evol. Microbiol.">
        <title>The Global Catalogue of Microorganisms (GCM) 10K type strain sequencing project: providing services to taxonomists for standard genome sequencing and annotation.</title>
        <authorList>
            <consortium name="The Broad Institute Genomics Platform"/>
            <consortium name="The Broad Institute Genome Sequencing Center for Infectious Disease"/>
            <person name="Wu L."/>
            <person name="Ma J."/>
        </authorList>
    </citation>
    <scope>NUCLEOTIDE SEQUENCE [LARGE SCALE GENOMIC DNA]</scope>
    <source>
        <strain evidence="6">NBRC 103166</strain>
    </source>
</reference>
<evidence type="ECO:0000313" key="5">
    <source>
        <dbReference type="EMBL" id="GLS92173.1"/>
    </source>
</evidence>
<comment type="caution">
    <text evidence="5">The sequence shown here is derived from an EMBL/GenBank/DDBJ whole genome shotgun (WGS) entry which is preliminary data.</text>
</comment>
<feature type="coiled-coil region" evidence="2">
    <location>
        <begin position="110"/>
        <end position="137"/>
    </location>
</feature>
<comment type="similarity">
    <text evidence="1">Belongs to the membrane fusion protein (MFP) (TC 8.A.1) family.</text>
</comment>
<proteinExistence type="inferred from homology"/>
<gene>
    <name evidence="5" type="ORF">GCM10007916_32430</name>
</gene>
<keyword evidence="6" id="KW-1185">Reference proteome</keyword>
<dbReference type="Gene3D" id="2.40.50.100">
    <property type="match status" value="1"/>
</dbReference>
<dbReference type="EMBL" id="BSPQ01000019">
    <property type="protein sequence ID" value="GLS92173.1"/>
    <property type="molecule type" value="Genomic_DNA"/>
</dbReference>
<sequence length="359" mass="39267">MFLSALRYFLLRPYYLALLIVALLFFWMLSSPAQSELMAQQKETESSPLPKVQTTHFVPEQIIKEINLYAKSEANSRAVVRAEVAGKIIKISTQKGHYVKSGKSLVNIEKSELPERLAQAQAQLNESELNYKAVKSLNDKGLQGRVRLAEVNSLYLAAQTHLRQLKLQIKRTNVVAPFAGVLQEQFADKGDYVQVGDPIFAIENSDPIVIRGDVTEHHITLLKNGQKVTATLLSGETITGKLTYIASVADSKSSTFRIEAEFDNADFKIFSGISAKLTIPLYPVDAIYVSPSVLALDEEGNLGVKLVKEGVVVFKAISLVEADNNGAWLSGFDGPVDIITLGQGFVKAGAKVDASAVKE</sequence>
<dbReference type="NCBIfam" id="TIGR01730">
    <property type="entry name" value="RND_mfp"/>
    <property type="match status" value="1"/>
</dbReference>
<dbReference type="Proteomes" id="UP001157353">
    <property type="component" value="Unassembled WGS sequence"/>
</dbReference>
<dbReference type="InterPro" id="IPR058792">
    <property type="entry name" value="Beta-barrel_RND_2"/>
</dbReference>
<dbReference type="SUPFAM" id="SSF111369">
    <property type="entry name" value="HlyD-like secretion proteins"/>
    <property type="match status" value="1"/>
</dbReference>
<dbReference type="Gene3D" id="2.40.30.170">
    <property type="match status" value="1"/>
</dbReference>
<dbReference type="Pfam" id="PF25917">
    <property type="entry name" value="BSH_RND"/>
    <property type="match status" value="1"/>
</dbReference>
<evidence type="ECO:0000259" key="4">
    <source>
        <dbReference type="Pfam" id="PF25954"/>
    </source>
</evidence>
<dbReference type="Pfam" id="PF25954">
    <property type="entry name" value="Beta-barrel_RND_2"/>
    <property type="match status" value="1"/>
</dbReference>
<evidence type="ECO:0000256" key="1">
    <source>
        <dbReference type="ARBA" id="ARBA00009477"/>
    </source>
</evidence>
<dbReference type="PANTHER" id="PTHR30469:SF29">
    <property type="entry name" value="BLR2860 PROTEIN"/>
    <property type="match status" value="1"/>
</dbReference>
<organism evidence="5 6">
    <name type="scientific">Psychromonas marina</name>
    <dbReference type="NCBI Taxonomy" id="88364"/>
    <lineage>
        <taxon>Bacteria</taxon>
        <taxon>Pseudomonadati</taxon>
        <taxon>Pseudomonadota</taxon>
        <taxon>Gammaproteobacteria</taxon>
        <taxon>Alteromonadales</taxon>
        <taxon>Psychromonadaceae</taxon>
        <taxon>Psychromonas</taxon>
    </lineage>
</organism>
<dbReference type="InterPro" id="IPR058625">
    <property type="entry name" value="MdtA-like_BSH"/>
</dbReference>
<evidence type="ECO:0000313" key="6">
    <source>
        <dbReference type="Proteomes" id="UP001157353"/>
    </source>
</evidence>
<dbReference type="InterPro" id="IPR006143">
    <property type="entry name" value="RND_pump_MFP"/>
</dbReference>
<dbReference type="PANTHER" id="PTHR30469">
    <property type="entry name" value="MULTIDRUG RESISTANCE PROTEIN MDTA"/>
    <property type="match status" value="1"/>
</dbReference>
<protein>
    <submittedName>
        <fullName evidence="5">Hemolysin D</fullName>
    </submittedName>
</protein>
<evidence type="ECO:0000259" key="3">
    <source>
        <dbReference type="Pfam" id="PF25917"/>
    </source>
</evidence>
<evidence type="ECO:0000256" key="2">
    <source>
        <dbReference type="SAM" id="Coils"/>
    </source>
</evidence>
<accession>A0ABQ6E4P7</accession>
<feature type="domain" description="CusB-like beta-barrel" evidence="4">
    <location>
        <begin position="213"/>
        <end position="278"/>
    </location>
</feature>
<name>A0ABQ6E4P7_9GAMM</name>
<keyword evidence="2" id="KW-0175">Coiled coil</keyword>